<dbReference type="SMART" id="SM00487">
    <property type="entry name" value="DEXDc"/>
    <property type="match status" value="1"/>
</dbReference>
<dbReference type="AlphaFoldDB" id="A0A175RCN8"/>
<dbReference type="InterPro" id="IPR001650">
    <property type="entry name" value="Helicase_C-like"/>
</dbReference>
<keyword evidence="1" id="KW-0378">Hydrolase</keyword>
<dbReference type="EMBL" id="LDPZ01000006">
    <property type="protein sequence ID" value="KTQ97820.1"/>
    <property type="molecule type" value="Genomic_DNA"/>
</dbReference>
<dbReference type="InterPro" id="IPR027417">
    <property type="entry name" value="P-loop_NTPase"/>
</dbReference>
<protein>
    <recommendedName>
        <fullName evidence="7">Helicase</fullName>
    </recommendedName>
</protein>
<evidence type="ECO:0000256" key="2">
    <source>
        <dbReference type="SAM" id="MobiDB-lite"/>
    </source>
</evidence>
<accession>A0A175RCN8</accession>
<dbReference type="OrthoDB" id="9814088at2"/>
<dbReference type="InterPro" id="IPR049730">
    <property type="entry name" value="SNF2/RAD54-like_C"/>
</dbReference>
<reference evidence="5 6" key="1">
    <citation type="journal article" date="2016" name="Front. Microbiol.">
        <title>Genomic Resource of Rice Seed Associated Bacteria.</title>
        <authorList>
            <person name="Midha S."/>
            <person name="Bansal K."/>
            <person name="Sharma S."/>
            <person name="Kumar N."/>
            <person name="Patil P.P."/>
            <person name="Chaudhry V."/>
            <person name="Patil P.B."/>
        </authorList>
    </citation>
    <scope>NUCLEOTIDE SEQUENCE [LARGE SCALE GENOMIC DNA]</scope>
    <source>
        <strain evidence="5 6">NS226</strain>
    </source>
</reference>
<dbReference type="Proteomes" id="UP000078272">
    <property type="component" value="Unassembled WGS sequence"/>
</dbReference>
<feature type="compositionally biased region" description="Low complexity" evidence="2">
    <location>
        <begin position="703"/>
        <end position="713"/>
    </location>
</feature>
<gene>
    <name evidence="5" type="ORF">NS226_04080</name>
</gene>
<dbReference type="CDD" id="cd18793">
    <property type="entry name" value="SF2_C_SNF"/>
    <property type="match status" value="1"/>
</dbReference>
<name>A0A175RCN8_9HYPH</name>
<dbReference type="GO" id="GO:0004386">
    <property type="term" value="F:helicase activity"/>
    <property type="evidence" value="ECO:0007669"/>
    <property type="project" value="UniProtKB-KW"/>
</dbReference>
<dbReference type="PROSITE" id="PS51192">
    <property type="entry name" value="HELICASE_ATP_BIND_1"/>
    <property type="match status" value="1"/>
</dbReference>
<dbReference type="InterPro" id="IPR038718">
    <property type="entry name" value="SNF2-like_sf"/>
</dbReference>
<dbReference type="SUPFAM" id="SSF52540">
    <property type="entry name" value="P-loop containing nucleoside triphosphate hydrolases"/>
    <property type="match status" value="2"/>
</dbReference>
<dbReference type="Pfam" id="PF00176">
    <property type="entry name" value="SNF2-rel_dom"/>
    <property type="match status" value="1"/>
</dbReference>
<proteinExistence type="predicted"/>
<feature type="domain" description="Helicase ATP-binding" evidence="3">
    <location>
        <begin position="115"/>
        <end position="276"/>
    </location>
</feature>
<dbReference type="Gene3D" id="3.40.50.300">
    <property type="entry name" value="P-loop containing nucleotide triphosphate hydrolases"/>
    <property type="match status" value="1"/>
</dbReference>
<dbReference type="GO" id="GO:0031297">
    <property type="term" value="P:replication fork processing"/>
    <property type="evidence" value="ECO:0007669"/>
    <property type="project" value="TreeGrafter"/>
</dbReference>
<dbReference type="Pfam" id="PF00271">
    <property type="entry name" value="Helicase_C"/>
    <property type="match status" value="1"/>
</dbReference>
<sequence>MRLEADGQGWKATTSYDEPSGRERAKAAGLVWESARQVWTTRSAKAAAALLATLSPEEVGEGVAEGIAALAEAERAKIAAAVAASAATDADIAIPAPEGLSYMPFQRAGVAALRDRLTAGAGGVLLADEMGLGKTIQAIGIVNLALAGPGCDRLRVLVIAPKIALLNWRNEMSKWLVRPLSVAVWTTKAQPEADVVIVNYDIVSKLSDKIRETMWDYLIADEAHALKEGKSQRTKAVLGGKGTDPIPARHRIFVTGTPILNRPIELFPILHACGVDYARDFFGYAKRYCGGRQERFGFKADGASNLAELQERLRATVMVRRMKSDVLTELPDKRHQVVTVGADSSDAVRAALRDEARATQAHGKALAKAEAARAKAEKAKDQAALDRAVSALTALRASHLGEVAVLRQRTALAKAPEVVEHVTDILDSVEGAVLVFAYHREVIDGLAEGFRAAGHDPAIIVGDTSPADRQQAQDDVQEGRKRVFLGSMHACGVAITLTAASHVVFAEQDWSPGIMAQAEDRAHRIGQKGSVLVQYLVVDGSIDATLMQSSHGKAGVAAAALDLAPEEATEVEAVSVSATKTESASVIPSPSAEIDFVPPDETEIIPIVEAPVLESVSAVETKSPAVVEQPAPVIEPEEEVAPEPEAEPIFVAPDRNEEIAYVGAASEPQVGDENETSSVTRDEIPAAVESVSAEPVDPPAEAPPAAESASTAEPARRKRGRPPLGDQAMSAAERSRRYRQSHGDGTRLVRLPSSVATRLEEAAERRGISVDVALTFALDELDRGYLDRRRRRAA</sequence>
<evidence type="ECO:0000313" key="5">
    <source>
        <dbReference type="EMBL" id="KTQ97820.1"/>
    </source>
</evidence>
<feature type="domain" description="Helicase C-terminal" evidence="4">
    <location>
        <begin position="421"/>
        <end position="572"/>
    </location>
</feature>
<dbReference type="GO" id="GO:0016787">
    <property type="term" value="F:hydrolase activity"/>
    <property type="evidence" value="ECO:0007669"/>
    <property type="project" value="UniProtKB-KW"/>
</dbReference>
<evidence type="ECO:0000313" key="6">
    <source>
        <dbReference type="Proteomes" id="UP000078272"/>
    </source>
</evidence>
<dbReference type="Gene3D" id="3.40.50.10810">
    <property type="entry name" value="Tandem AAA-ATPase domain"/>
    <property type="match status" value="1"/>
</dbReference>
<dbReference type="GO" id="GO:0005524">
    <property type="term" value="F:ATP binding"/>
    <property type="evidence" value="ECO:0007669"/>
    <property type="project" value="InterPro"/>
</dbReference>
<dbReference type="PROSITE" id="PS51194">
    <property type="entry name" value="HELICASE_CTER"/>
    <property type="match status" value="1"/>
</dbReference>
<feature type="region of interest" description="Disordered" evidence="2">
    <location>
        <begin position="690"/>
        <end position="749"/>
    </location>
</feature>
<dbReference type="PATRIC" id="fig|401562.3.peg.4342"/>
<dbReference type="InterPro" id="IPR000330">
    <property type="entry name" value="SNF2_N"/>
</dbReference>
<dbReference type="GO" id="GO:0006281">
    <property type="term" value="P:DNA repair"/>
    <property type="evidence" value="ECO:0007669"/>
    <property type="project" value="TreeGrafter"/>
</dbReference>
<dbReference type="PANTHER" id="PTHR45766:SF6">
    <property type="entry name" value="SWI_SNF-RELATED MATRIX-ASSOCIATED ACTIN-DEPENDENT REGULATOR OF CHROMATIN SUBFAMILY A-LIKE PROTEIN 1"/>
    <property type="match status" value="1"/>
</dbReference>
<dbReference type="InterPro" id="IPR014001">
    <property type="entry name" value="Helicase_ATP-bd"/>
</dbReference>
<evidence type="ECO:0008006" key="7">
    <source>
        <dbReference type="Google" id="ProtNLM"/>
    </source>
</evidence>
<organism evidence="5 6">
    <name type="scientific">Aureimonas ureilytica</name>
    <dbReference type="NCBI Taxonomy" id="401562"/>
    <lineage>
        <taxon>Bacteria</taxon>
        <taxon>Pseudomonadati</taxon>
        <taxon>Pseudomonadota</taxon>
        <taxon>Alphaproteobacteria</taxon>
        <taxon>Hyphomicrobiales</taxon>
        <taxon>Aurantimonadaceae</taxon>
        <taxon>Aureimonas</taxon>
    </lineage>
</organism>
<evidence type="ECO:0000259" key="3">
    <source>
        <dbReference type="PROSITE" id="PS51192"/>
    </source>
</evidence>
<dbReference type="PANTHER" id="PTHR45766">
    <property type="entry name" value="DNA ANNEALING HELICASE AND ENDONUCLEASE ZRANB3 FAMILY MEMBER"/>
    <property type="match status" value="1"/>
</dbReference>
<comment type="caution">
    <text evidence="5">The sequence shown here is derived from an EMBL/GenBank/DDBJ whole genome shotgun (WGS) entry which is preliminary data.</text>
</comment>
<evidence type="ECO:0000259" key="4">
    <source>
        <dbReference type="PROSITE" id="PS51194"/>
    </source>
</evidence>
<dbReference type="SMART" id="SM00490">
    <property type="entry name" value="HELICc"/>
    <property type="match status" value="1"/>
</dbReference>
<evidence type="ECO:0000256" key="1">
    <source>
        <dbReference type="ARBA" id="ARBA00022801"/>
    </source>
</evidence>